<evidence type="ECO:0000313" key="1">
    <source>
        <dbReference type="EMBL" id="UPL51397.1"/>
    </source>
</evidence>
<sequence length="169" mass="19001">MQPAPANRLDLRAIPYRWATPSQHAQAVLWVQQQLHDHFPTLSMTELSEAFHQFQPDLWESRAGIDLDYVDLARLTQRLAHSPRVPELDPPIYCGDACYLAELVDRLQQVASSLRPELEAGPLAGHSRLMALLEQLAIGNAVAERVLRETRNNPQRATIDPDQSAPARV</sequence>
<accession>A0ABY4JEZ9</accession>
<protein>
    <submittedName>
        <fullName evidence="1">Uncharacterized protein</fullName>
    </submittedName>
</protein>
<dbReference type="Proteomes" id="UP000829647">
    <property type="component" value="Plasmid unnamed2"/>
</dbReference>
<geneLocation type="plasmid" evidence="1 2">
    <name>unnamed2</name>
</geneLocation>
<proteinExistence type="predicted"/>
<dbReference type="RefSeq" id="WP_247977209.1">
    <property type="nucleotide sequence ID" value="NZ_CP095850.1"/>
</dbReference>
<name>A0ABY4JEZ9_9BACT</name>
<dbReference type="EMBL" id="CP095850">
    <property type="protein sequence ID" value="UPL51397.1"/>
    <property type="molecule type" value="Genomic_DNA"/>
</dbReference>
<organism evidence="1 2">
    <name type="scientific">Hymenobacter sublimis</name>
    <dbReference type="NCBI Taxonomy" id="2933777"/>
    <lineage>
        <taxon>Bacteria</taxon>
        <taxon>Pseudomonadati</taxon>
        <taxon>Bacteroidota</taxon>
        <taxon>Cytophagia</taxon>
        <taxon>Cytophagales</taxon>
        <taxon>Hymenobacteraceae</taxon>
        <taxon>Hymenobacter</taxon>
    </lineage>
</organism>
<reference evidence="1 2" key="1">
    <citation type="submission" date="2022-04" db="EMBL/GenBank/DDBJ databases">
        <title>Hymenobacter sp. isolated from the air.</title>
        <authorList>
            <person name="Won M."/>
            <person name="Lee C.-M."/>
            <person name="Woen H.-Y."/>
            <person name="Kwon S.-W."/>
        </authorList>
    </citation>
    <scope>NUCLEOTIDE SEQUENCE [LARGE SCALE GENOMIC DNA]</scope>
    <source>
        <strain evidence="2">5516 S-25</strain>
        <plasmid evidence="1 2">unnamed2</plasmid>
    </source>
</reference>
<keyword evidence="2" id="KW-1185">Reference proteome</keyword>
<keyword evidence="1" id="KW-0614">Plasmid</keyword>
<gene>
    <name evidence="1" type="ORF">MWH26_19880</name>
</gene>
<evidence type="ECO:0000313" key="2">
    <source>
        <dbReference type="Proteomes" id="UP000829647"/>
    </source>
</evidence>